<dbReference type="InParanoid" id="A0A1E7F579"/>
<evidence type="ECO:0000313" key="1">
    <source>
        <dbReference type="EMBL" id="OEU13274.1"/>
    </source>
</evidence>
<dbReference type="KEGG" id="fcy:FRACYDRAFT_269748"/>
<dbReference type="EMBL" id="KV784361">
    <property type="protein sequence ID" value="OEU13274.1"/>
    <property type="molecule type" value="Genomic_DNA"/>
</dbReference>
<protein>
    <submittedName>
        <fullName evidence="1">Uncharacterized protein</fullName>
    </submittedName>
</protein>
<proteinExistence type="predicted"/>
<keyword evidence="2" id="KW-1185">Reference proteome</keyword>
<dbReference type="AlphaFoldDB" id="A0A1E7F579"/>
<organism evidence="1 2">
    <name type="scientific">Fragilariopsis cylindrus CCMP1102</name>
    <dbReference type="NCBI Taxonomy" id="635003"/>
    <lineage>
        <taxon>Eukaryota</taxon>
        <taxon>Sar</taxon>
        <taxon>Stramenopiles</taxon>
        <taxon>Ochrophyta</taxon>
        <taxon>Bacillariophyta</taxon>
        <taxon>Bacillariophyceae</taxon>
        <taxon>Bacillariophycidae</taxon>
        <taxon>Bacillariales</taxon>
        <taxon>Bacillariaceae</taxon>
        <taxon>Fragilariopsis</taxon>
    </lineage>
</organism>
<dbReference type="PROSITE" id="PS51257">
    <property type="entry name" value="PROKAR_LIPOPROTEIN"/>
    <property type="match status" value="1"/>
</dbReference>
<dbReference type="Proteomes" id="UP000095751">
    <property type="component" value="Unassembled WGS sequence"/>
</dbReference>
<dbReference type="OrthoDB" id="187286at2759"/>
<reference evidence="1 2" key="1">
    <citation type="submission" date="2016-09" db="EMBL/GenBank/DDBJ databases">
        <title>Extensive genetic diversity and differential bi-allelic expression allows diatom success in the polar Southern Ocean.</title>
        <authorList>
            <consortium name="DOE Joint Genome Institute"/>
            <person name="Mock T."/>
            <person name="Otillar R.P."/>
            <person name="Strauss J."/>
            <person name="Dupont C."/>
            <person name="Frickenhaus S."/>
            <person name="Maumus F."/>
            <person name="Mcmullan M."/>
            <person name="Sanges R."/>
            <person name="Schmutz J."/>
            <person name="Toseland A."/>
            <person name="Valas R."/>
            <person name="Veluchamy A."/>
            <person name="Ward B.J."/>
            <person name="Allen A."/>
            <person name="Barry K."/>
            <person name="Falciatore A."/>
            <person name="Ferrante M."/>
            <person name="Fortunato A.E."/>
            <person name="Gloeckner G."/>
            <person name="Gruber A."/>
            <person name="Hipkin R."/>
            <person name="Janech M."/>
            <person name="Kroth P."/>
            <person name="Leese F."/>
            <person name="Lindquist E."/>
            <person name="Lyon B.R."/>
            <person name="Martin J."/>
            <person name="Mayer C."/>
            <person name="Parker M."/>
            <person name="Quesneville H."/>
            <person name="Raymond J."/>
            <person name="Uhlig C."/>
            <person name="Valentin K.U."/>
            <person name="Worden A.Z."/>
            <person name="Armbrust E.V."/>
            <person name="Bowler C."/>
            <person name="Green B."/>
            <person name="Moulton V."/>
            <person name="Van Oosterhout C."/>
            <person name="Grigoriev I."/>
        </authorList>
    </citation>
    <scope>NUCLEOTIDE SEQUENCE [LARGE SCALE GENOMIC DNA]</scope>
    <source>
        <strain evidence="1 2">CCMP1102</strain>
    </source>
</reference>
<evidence type="ECO:0000313" key="2">
    <source>
        <dbReference type="Proteomes" id="UP000095751"/>
    </source>
</evidence>
<sequence length="160" mass="17961">MNATKQQSYFFALLAIACYSFGVEAFVGKSILVKKIEVSTRLGIGPLQKTTNRQEYDKVVDGLMFAQGITKKEAEKEYNAYLDNPNNYALQKGEAYYKSLGYKKLMDGVIGEAEKEGRGDEVKARVDKFQKDSQLKGLITIGSFIALGFYFKITNPYVPH</sequence>
<name>A0A1E7F579_9STRA</name>
<accession>A0A1E7F579</accession>
<gene>
    <name evidence="1" type="ORF">FRACYDRAFT_269748</name>
</gene>